<feature type="domain" description="HTH cro/C1-type" evidence="1">
    <location>
        <begin position="14"/>
        <end position="65"/>
    </location>
</feature>
<dbReference type="Gene3D" id="1.10.260.40">
    <property type="entry name" value="lambda repressor-like DNA-binding domains"/>
    <property type="match status" value="1"/>
</dbReference>
<dbReference type="PROSITE" id="PS50943">
    <property type="entry name" value="HTH_CROC1"/>
    <property type="match status" value="1"/>
</dbReference>
<dbReference type="InterPro" id="IPR010982">
    <property type="entry name" value="Lambda_DNA-bd_dom_sf"/>
</dbReference>
<protein>
    <submittedName>
        <fullName evidence="2">Helix-turn-helix domain-containing protein</fullName>
    </submittedName>
</protein>
<keyword evidence="3" id="KW-1185">Reference proteome</keyword>
<dbReference type="CDD" id="cd00093">
    <property type="entry name" value="HTH_XRE"/>
    <property type="match status" value="1"/>
</dbReference>
<evidence type="ECO:0000259" key="1">
    <source>
        <dbReference type="PROSITE" id="PS50943"/>
    </source>
</evidence>
<dbReference type="EMBL" id="JBJHZZ010000016">
    <property type="protein sequence ID" value="MFL0248378.1"/>
    <property type="molecule type" value="Genomic_DNA"/>
</dbReference>
<organism evidence="2 3">
    <name type="scientific">Candidatus Clostridium stratigraminis</name>
    <dbReference type="NCBI Taxonomy" id="3381661"/>
    <lineage>
        <taxon>Bacteria</taxon>
        <taxon>Bacillati</taxon>
        <taxon>Bacillota</taxon>
        <taxon>Clostridia</taxon>
        <taxon>Eubacteriales</taxon>
        <taxon>Clostridiaceae</taxon>
        <taxon>Clostridium</taxon>
    </lineage>
</organism>
<dbReference type="InterPro" id="IPR001387">
    <property type="entry name" value="Cro/C1-type_HTH"/>
</dbReference>
<sequence length="65" mass="7842">MNLILNDKDYCTLMRRKYNIKLKTIADYIGCSISTLSRWERGLIETSDFIIKRYLQFIKEHLKNI</sequence>
<evidence type="ECO:0000313" key="3">
    <source>
        <dbReference type="Proteomes" id="UP001623591"/>
    </source>
</evidence>
<dbReference type="Proteomes" id="UP001623591">
    <property type="component" value="Unassembled WGS sequence"/>
</dbReference>
<reference evidence="2 3" key="1">
    <citation type="submission" date="2024-11" db="EMBL/GenBank/DDBJ databases">
        <authorList>
            <person name="Heng Y.C."/>
            <person name="Lim A.C.H."/>
            <person name="Lee J.K.Y."/>
            <person name="Kittelmann S."/>
        </authorList>
    </citation>
    <scope>NUCLEOTIDE SEQUENCE [LARGE SCALE GENOMIC DNA]</scope>
    <source>
        <strain evidence="2 3">WILCCON 0185</strain>
    </source>
</reference>
<gene>
    <name evidence="2" type="ORF">ACJDUG_15610</name>
</gene>
<comment type="caution">
    <text evidence="2">The sequence shown here is derived from an EMBL/GenBank/DDBJ whole genome shotgun (WGS) entry which is preliminary data.</text>
</comment>
<evidence type="ECO:0000313" key="2">
    <source>
        <dbReference type="EMBL" id="MFL0248378.1"/>
    </source>
</evidence>
<dbReference type="SUPFAM" id="SSF47413">
    <property type="entry name" value="lambda repressor-like DNA-binding domains"/>
    <property type="match status" value="1"/>
</dbReference>
<proteinExistence type="predicted"/>
<name>A0ABW8T9I6_9CLOT</name>
<dbReference type="Pfam" id="PF01381">
    <property type="entry name" value="HTH_3"/>
    <property type="match status" value="1"/>
</dbReference>
<dbReference type="RefSeq" id="WP_406770805.1">
    <property type="nucleotide sequence ID" value="NZ_JBJHZZ010000016.1"/>
</dbReference>
<accession>A0ABW8T9I6</accession>